<sequence length="207" mass="23000">MSEERPSDNNIIQSKAGPNRKRKEAASVHSDHSMSGHSSTETLERNLDESPFLVRVIGDDGHYYECEECNIGGQLLCCDSCPRTYHLKCLNPPLKRVPEGKWHCPICANDQGLLLRHEAPLDGALKIGAHQQNQFSAPVIRHQVARSAINPAQAPPILTKHLTRSRENIFAPSPLPRTLSAWIRTSPVSSSPLLTHSMADLAQDHRR</sequence>
<dbReference type="InterPro" id="IPR001965">
    <property type="entry name" value="Znf_PHD"/>
</dbReference>
<dbReference type="EMBL" id="SWLB01000005">
    <property type="protein sequence ID" value="KAF3338684.1"/>
    <property type="molecule type" value="Genomic_DNA"/>
</dbReference>
<dbReference type="CDD" id="cd15532">
    <property type="entry name" value="PHD2_CHD_II"/>
    <property type="match status" value="1"/>
</dbReference>
<dbReference type="PROSITE" id="PS01359">
    <property type="entry name" value="ZF_PHD_1"/>
    <property type="match status" value="1"/>
</dbReference>
<dbReference type="InterPro" id="IPR019786">
    <property type="entry name" value="Zinc_finger_PHD-type_CS"/>
</dbReference>
<dbReference type="InterPro" id="IPR013083">
    <property type="entry name" value="Znf_RING/FYVE/PHD"/>
</dbReference>
<reference evidence="7" key="1">
    <citation type="submission" date="2020-01" db="EMBL/GenBank/DDBJ databases">
        <title>Genome sequence of Kobresia littledalei, the first chromosome-level genome in the family Cyperaceae.</title>
        <authorList>
            <person name="Qu G."/>
        </authorList>
    </citation>
    <scope>NUCLEOTIDE SEQUENCE</scope>
    <source>
        <strain evidence="7">C.B.Clarke</strain>
        <tissue evidence="7">Leaf</tissue>
    </source>
</reference>
<dbReference type="AlphaFoldDB" id="A0A833VZR8"/>
<keyword evidence="2 4" id="KW-0863">Zinc-finger</keyword>
<keyword evidence="1" id="KW-0479">Metal-binding</keyword>
<dbReference type="InterPro" id="IPR011011">
    <property type="entry name" value="Znf_FYVE_PHD"/>
</dbReference>
<feature type="domain" description="PHD-type" evidence="6">
    <location>
        <begin position="63"/>
        <end position="110"/>
    </location>
</feature>
<feature type="compositionally biased region" description="Basic and acidic residues" evidence="5">
    <location>
        <begin position="24"/>
        <end position="34"/>
    </location>
</feature>
<dbReference type="Gene3D" id="3.30.40.10">
    <property type="entry name" value="Zinc/RING finger domain, C3HC4 (zinc finger)"/>
    <property type="match status" value="1"/>
</dbReference>
<dbReference type="PROSITE" id="PS50016">
    <property type="entry name" value="ZF_PHD_2"/>
    <property type="match status" value="1"/>
</dbReference>
<keyword evidence="3" id="KW-0862">Zinc</keyword>
<dbReference type="InterPro" id="IPR019787">
    <property type="entry name" value="Znf_PHD-finger"/>
</dbReference>
<organism evidence="7 8">
    <name type="scientific">Carex littledalei</name>
    <dbReference type="NCBI Taxonomy" id="544730"/>
    <lineage>
        <taxon>Eukaryota</taxon>
        <taxon>Viridiplantae</taxon>
        <taxon>Streptophyta</taxon>
        <taxon>Embryophyta</taxon>
        <taxon>Tracheophyta</taxon>
        <taxon>Spermatophyta</taxon>
        <taxon>Magnoliopsida</taxon>
        <taxon>Liliopsida</taxon>
        <taxon>Poales</taxon>
        <taxon>Cyperaceae</taxon>
        <taxon>Cyperoideae</taxon>
        <taxon>Cariceae</taxon>
        <taxon>Carex</taxon>
        <taxon>Carex subgen. Euthyceras</taxon>
    </lineage>
</organism>
<accession>A0A833VZR8</accession>
<dbReference type="SMART" id="SM00249">
    <property type="entry name" value="PHD"/>
    <property type="match status" value="1"/>
</dbReference>
<feature type="region of interest" description="Disordered" evidence="5">
    <location>
        <begin position="1"/>
        <end position="45"/>
    </location>
</feature>
<evidence type="ECO:0000259" key="6">
    <source>
        <dbReference type="PROSITE" id="PS50016"/>
    </source>
</evidence>
<dbReference type="Pfam" id="PF00628">
    <property type="entry name" value="PHD"/>
    <property type="match status" value="1"/>
</dbReference>
<protein>
    <submittedName>
        <fullName evidence="7">Protein CHROMATIN REMODELING 4</fullName>
    </submittedName>
</protein>
<dbReference type="OrthoDB" id="1436401at2759"/>
<dbReference type="Proteomes" id="UP000623129">
    <property type="component" value="Unassembled WGS sequence"/>
</dbReference>
<evidence type="ECO:0000256" key="5">
    <source>
        <dbReference type="SAM" id="MobiDB-lite"/>
    </source>
</evidence>
<dbReference type="PANTHER" id="PTHR24102:SF28">
    <property type="entry name" value="PHD-TYPE DOMAIN-CONTAINING PROTEIN"/>
    <property type="match status" value="1"/>
</dbReference>
<evidence type="ECO:0000313" key="7">
    <source>
        <dbReference type="EMBL" id="KAF3338684.1"/>
    </source>
</evidence>
<name>A0A833VZR8_9POAL</name>
<evidence type="ECO:0000256" key="4">
    <source>
        <dbReference type="PROSITE-ProRule" id="PRU00146"/>
    </source>
</evidence>
<dbReference type="PANTHER" id="PTHR24102">
    <property type="entry name" value="PHD FINGER PROTEIN"/>
    <property type="match status" value="1"/>
</dbReference>
<evidence type="ECO:0000256" key="3">
    <source>
        <dbReference type="ARBA" id="ARBA00022833"/>
    </source>
</evidence>
<evidence type="ECO:0000256" key="2">
    <source>
        <dbReference type="ARBA" id="ARBA00022771"/>
    </source>
</evidence>
<proteinExistence type="predicted"/>
<keyword evidence="8" id="KW-1185">Reference proteome</keyword>
<comment type="caution">
    <text evidence="7">The sequence shown here is derived from an EMBL/GenBank/DDBJ whole genome shotgun (WGS) entry which is preliminary data.</text>
</comment>
<evidence type="ECO:0000313" key="8">
    <source>
        <dbReference type="Proteomes" id="UP000623129"/>
    </source>
</evidence>
<dbReference type="GO" id="GO:0008270">
    <property type="term" value="F:zinc ion binding"/>
    <property type="evidence" value="ECO:0007669"/>
    <property type="project" value="UniProtKB-KW"/>
</dbReference>
<gene>
    <name evidence="7" type="ORF">FCM35_KLT17521</name>
</gene>
<dbReference type="SUPFAM" id="SSF57903">
    <property type="entry name" value="FYVE/PHD zinc finger"/>
    <property type="match status" value="1"/>
</dbReference>
<evidence type="ECO:0000256" key="1">
    <source>
        <dbReference type="ARBA" id="ARBA00022723"/>
    </source>
</evidence>